<accession>A0ABV6CBI8</accession>
<dbReference type="EMBL" id="JBHLXE010000100">
    <property type="protein sequence ID" value="MFC0180330.1"/>
    <property type="molecule type" value="Genomic_DNA"/>
</dbReference>
<dbReference type="InterPro" id="IPR051710">
    <property type="entry name" value="Phosphatase_SH3-domain"/>
</dbReference>
<dbReference type="CDD" id="cd07067">
    <property type="entry name" value="HP_PGM_like"/>
    <property type="match status" value="1"/>
</dbReference>
<dbReference type="PANTHER" id="PTHR16469">
    <property type="entry name" value="UBIQUITIN-ASSOCIATED AND SH3 DOMAIN-CONTAINING BA-RELATED"/>
    <property type="match status" value="1"/>
</dbReference>
<dbReference type="Gene3D" id="3.40.50.1240">
    <property type="entry name" value="Phosphoglycerate mutase-like"/>
    <property type="match status" value="1"/>
</dbReference>
<dbReference type="PANTHER" id="PTHR16469:SF27">
    <property type="entry name" value="UBIQUITIN-ASSOCIATED AND SH3 DOMAIN-CONTAINING BA-RELATED"/>
    <property type="match status" value="1"/>
</dbReference>
<keyword evidence="2" id="KW-1185">Reference proteome</keyword>
<organism evidence="1 2">
    <name type="scientific">Thorsellia kenyensis</name>
    <dbReference type="NCBI Taxonomy" id="1549888"/>
    <lineage>
        <taxon>Bacteria</taxon>
        <taxon>Pseudomonadati</taxon>
        <taxon>Pseudomonadota</taxon>
        <taxon>Gammaproteobacteria</taxon>
        <taxon>Enterobacterales</taxon>
        <taxon>Thorselliaceae</taxon>
        <taxon>Thorsellia</taxon>
    </lineage>
</organism>
<protein>
    <submittedName>
        <fullName evidence="1">Phosphohistidine phosphatase SixA</fullName>
    </submittedName>
</protein>
<comment type="caution">
    <text evidence="1">The sequence shown here is derived from an EMBL/GenBank/DDBJ whole genome shotgun (WGS) entry which is preliminary data.</text>
</comment>
<dbReference type="InterPro" id="IPR013078">
    <property type="entry name" value="His_Pase_superF_clade-1"/>
</dbReference>
<dbReference type="InterPro" id="IPR029033">
    <property type="entry name" value="His_PPase_superfam"/>
</dbReference>
<dbReference type="SMART" id="SM00855">
    <property type="entry name" value="PGAM"/>
    <property type="match status" value="1"/>
</dbReference>
<dbReference type="Proteomes" id="UP001589758">
    <property type="component" value="Unassembled WGS sequence"/>
</dbReference>
<sequence>MNIIVMRHGEAINQAPTDSSRPLSPYGEEQSSQVGAWLAQEDLCPTHVWVSPYLRTIQTWEKVQQAMESRIEATILETITPNGSAQRVVQSIYEFIDSLYKHTPPLSLDEVNLMIISHLPLVGYLVEELCPNEHSPIMFQPANIAGIRLNNEGQGELLWHGGLIKE</sequence>
<evidence type="ECO:0000313" key="1">
    <source>
        <dbReference type="EMBL" id="MFC0180330.1"/>
    </source>
</evidence>
<dbReference type="NCBIfam" id="TIGR00249">
    <property type="entry name" value="sixA"/>
    <property type="match status" value="1"/>
</dbReference>
<gene>
    <name evidence="1" type="primary">sixA</name>
    <name evidence="1" type="ORF">ACFFIT_09605</name>
</gene>
<dbReference type="SUPFAM" id="SSF53254">
    <property type="entry name" value="Phosphoglycerate mutase-like"/>
    <property type="match status" value="1"/>
</dbReference>
<dbReference type="RefSeq" id="WP_385877442.1">
    <property type="nucleotide sequence ID" value="NZ_JBHLXE010000100.1"/>
</dbReference>
<reference evidence="1 2" key="1">
    <citation type="submission" date="2024-09" db="EMBL/GenBank/DDBJ databases">
        <authorList>
            <person name="Sun Q."/>
            <person name="Mori K."/>
        </authorList>
    </citation>
    <scope>NUCLEOTIDE SEQUENCE [LARGE SCALE GENOMIC DNA]</scope>
    <source>
        <strain evidence="1 2">CCM 8545</strain>
    </source>
</reference>
<proteinExistence type="predicted"/>
<evidence type="ECO:0000313" key="2">
    <source>
        <dbReference type="Proteomes" id="UP001589758"/>
    </source>
</evidence>
<dbReference type="Pfam" id="PF00300">
    <property type="entry name" value="His_Phos_1"/>
    <property type="match status" value="1"/>
</dbReference>
<name>A0ABV6CBI8_9GAMM</name>
<dbReference type="InterPro" id="IPR004449">
    <property type="entry name" value="SixA"/>
</dbReference>